<dbReference type="InterPro" id="IPR004276">
    <property type="entry name" value="GlycoTrans_28_N"/>
</dbReference>
<feature type="compositionally biased region" description="Polar residues" evidence="19">
    <location>
        <begin position="559"/>
        <end position="574"/>
    </location>
</feature>
<dbReference type="EC" id="2.4.1.173" evidence="4"/>
<feature type="compositionally biased region" description="Low complexity" evidence="19">
    <location>
        <begin position="249"/>
        <end position="266"/>
    </location>
</feature>
<evidence type="ECO:0000256" key="5">
    <source>
        <dbReference type="ARBA" id="ARBA00017894"/>
    </source>
</evidence>
<keyword evidence="7" id="KW-0444">Lipid biosynthesis</keyword>
<feature type="region of interest" description="Disordered" evidence="19">
    <location>
        <begin position="514"/>
        <end position="577"/>
    </location>
</feature>
<evidence type="ECO:0000256" key="6">
    <source>
        <dbReference type="ARBA" id="ARBA00022490"/>
    </source>
</evidence>
<dbReference type="Gene3D" id="3.60.10.10">
    <property type="entry name" value="Endonuclease/exonuclease/phosphatase"/>
    <property type="match status" value="1"/>
</dbReference>
<dbReference type="SUPFAM" id="SSF53756">
    <property type="entry name" value="UDP-Glycosyltransferase/glycogen phosphorylase"/>
    <property type="match status" value="1"/>
</dbReference>
<dbReference type="FunFam" id="2.30.29.30:FF:000303">
    <property type="entry name" value="Sterol 3-beta-glucosyltransferase"/>
    <property type="match status" value="1"/>
</dbReference>
<feature type="region of interest" description="Disordered" evidence="19">
    <location>
        <begin position="1654"/>
        <end position="1676"/>
    </location>
</feature>
<dbReference type="OrthoDB" id="10261837at2759"/>
<dbReference type="CDD" id="cd13216">
    <property type="entry name" value="PH-GRAM2_AGT26"/>
    <property type="match status" value="1"/>
</dbReference>
<evidence type="ECO:0000259" key="21">
    <source>
        <dbReference type="PROSITE" id="PS50003"/>
    </source>
</evidence>
<dbReference type="InterPro" id="IPR011993">
    <property type="entry name" value="PH-like_dom_sf"/>
</dbReference>
<dbReference type="InterPro" id="IPR002213">
    <property type="entry name" value="UDP_glucos_trans"/>
</dbReference>
<dbReference type="Pfam" id="PF03033">
    <property type="entry name" value="Glyco_transf_28"/>
    <property type="match status" value="1"/>
</dbReference>
<dbReference type="InterPro" id="IPR048065">
    <property type="entry name" value="ATG26_PH_GRAM2"/>
</dbReference>
<dbReference type="SUPFAM" id="SSF50729">
    <property type="entry name" value="PH domain-like"/>
    <property type="match status" value="1"/>
</dbReference>
<dbReference type="InterPro" id="IPR048066">
    <property type="entry name" value="ATG26_PH_GRAM1"/>
</dbReference>
<dbReference type="SUPFAM" id="SSF56219">
    <property type="entry name" value="DNase I-like"/>
    <property type="match status" value="1"/>
</dbReference>
<dbReference type="Gene3D" id="3.40.50.2000">
    <property type="entry name" value="Glycogen Phosphorylase B"/>
    <property type="match status" value="2"/>
</dbReference>
<evidence type="ECO:0000256" key="8">
    <source>
        <dbReference type="ARBA" id="ARBA00022676"/>
    </source>
</evidence>
<evidence type="ECO:0000256" key="12">
    <source>
        <dbReference type="ARBA" id="ARBA00023098"/>
    </source>
</evidence>
<evidence type="ECO:0000256" key="20">
    <source>
        <dbReference type="SAM" id="Phobius"/>
    </source>
</evidence>
<dbReference type="Pfam" id="PF02893">
    <property type="entry name" value="GRAM"/>
    <property type="match status" value="1"/>
</dbReference>
<keyword evidence="20" id="KW-1133">Transmembrane helix</keyword>
<keyword evidence="13 20" id="KW-0472">Membrane</keyword>
<evidence type="ECO:0000256" key="10">
    <source>
        <dbReference type="ARBA" id="ARBA00022955"/>
    </source>
</evidence>
<dbReference type="SMART" id="SM00568">
    <property type="entry name" value="GRAM"/>
    <property type="match status" value="2"/>
</dbReference>
<dbReference type="GO" id="GO:0005737">
    <property type="term" value="C:cytoplasm"/>
    <property type="evidence" value="ECO:0007669"/>
    <property type="project" value="UniProtKB-SubCell"/>
</dbReference>
<dbReference type="SMART" id="SM00233">
    <property type="entry name" value="PH"/>
    <property type="match status" value="1"/>
</dbReference>
<dbReference type="InterPro" id="IPR005135">
    <property type="entry name" value="Endo/exonuclease/phosphatase"/>
</dbReference>
<dbReference type="CDD" id="cd03784">
    <property type="entry name" value="GT1_Gtf-like"/>
    <property type="match status" value="1"/>
</dbReference>
<dbReference type="FunFam" id="3.40.50.2000:FF:000009">
    <property type="entry name" value="Sterol 3-beta-glucosyltransferase UGT80A2"/>
    <property type="match status" value="1"/>
</dbReference>
<feature type="compositionally biased region" description="Acidic residues" evidence="19">
    <location>
        <begin position="908"/>
        <end position="921"/>
    </location>
</feature>
<evidence type="ECO:0000256" key="11">
    <source>
        <dbReference type="ARBA" id="ARBA00023011"/>
    </source>
</evidence>
<dbReference type="InterPro" id="IPR004182">
    <property type="entry name" value="GRAM"/>
</dbReference>
<dbReference type="InterPro" id="IPR036691">
    <property type="entry name" value="Endo/exonu/phosph_ase_sf"/>
</dbReference>
<evidence type="ECO:0000313" key="23">
    <source>
        <dbReference type="Proteomes" id="UP000186136"/>
    </source>
</evidence>
<evidence type="ECO:0000256" key="18">
    <source>
        <dbReference type="ARBA" id="ARBA00049453"/>
    </source>
</evidence>
<dbReference type="GO" id="GO:0016020">
    <property type="term" value="C:membrane"/>
    <property type="evidence" value="ECO:0007669"/>
    <property type="project" value="UniProtKB-SubCell"/>
</dbReference>
<keyword evidence="11" id="KW-0756">Sterol biosynthesis</keyword>
<evidence type="ECO:0000256" key="9">
    <source>
        <dbReference type="ARBA" id="ARBA00022679"/>
    </source>
</evidence>
<evidence type="ECO:0000256" key="2">
    <source>
        <dbReference type="ARBA" id="ARBA00004496"/>
    </source>
</evidence>
<dbReference type="PROSITE" id="PS50003">
    <property type="entry name" value="PH_DOMAIN"/>
    <property type="match status" value="1"/>
</dbReference>
<evidence type="ECO:0000256" key="16">
    <source>
        <dbReference type="ARBA" id="ARBA00029843"/>
    </source>
</evidence>
<comment type="subcellular location">
    <subcellularLocation>
        <location evidence="2">Cytoplasm</location>
    </subcellularLocation>
    <subcellularLocation>
        <location evidence="1">Membrane</location>
        <topology evidence="1">Peripheral membrane protein</topology>
    </subcellularLocation>
</comment>
<feature type="compositionally biased region" description="Basic and acidic residues" evidence="19">
    <location>
        <begin position="517"/>
        <end position="526"/>
    </location>
</feature>
<dbReference type="PANTHER" id="PTHR48050:SF25">
    <property type="entry name" value="STEROL 3-BETA-GLUCOSYLTRANSFERASE"/>
    <property type="match status" value="1"/>
</dbReference>
<evidence type="ECO:0000256" key="15">
    <source>
        <dbReference type="ARBA" id="ARBA00023221"/>
    </source>
</evidence>
<keyword evidence="23" id="KW-1185">Reference proteome</keyword>
<dbReference type="Pfam" id="PF03372">
    <property type="entry name" value="Exo_endo_phos"/>
    <property type="match status" value="1"/>
</dbReference>
<gene>
    <name evidence="22" type="ORF">PMKS-001236</name>
</gene>
<evidence type="ECO:0000256" key="3">
    <source>
        <dbReference type="ARBA" id="ARBA00006962"/>
    </source>
</evidence>
<feature type="region of interest" description="Disordered" evidence="19">
    <location>
        <begin position="340"/>
        <end position="444"/>
    </location>
</feature>
<evidence type="ECO:0000256" key="19">
    <source>
        <dbReference type="SAM" id="MobiDB-lite"/>
    </source>
</evidence>
<organism evidence="22 23">
    <name type="scientific">Pichia membranifaciens</name>
    <dbReference type="NCBI Taxonomy" id="4926"/>
    <lineage>
        <taxon>Eukaryota</taxon>
        <taxon>Fungi</taxon>
        <taxon>Dikarya</taxon>
        <taxon>Ascomycota</taxon>
        <taxon>Saccharomycotina</taxon>
        <taxon>Pichiomycetes</taxon>
        <taxon>Pichiales</taxon>
        <taxon>Pichiaceae</taxon>
        <taxon>Pichia</taxon>
    </lineage>
</organism>
<dbReference type="EMBL" id="BDGI01000046">
    <property type="protein sequence ID" value="GAV27768.1"/>
    <property type="molecule type" value="Genomic_DNA"/>
</dbReference>
<proteinExistence type="inferred from homology"/>
<dbReference type="InterPro" id="IPR010610">
    <property type="entry name" value="EryCIII-like_C"/>
</dbReference>
<dbReference type="GO" id="GO:0005975">
    <property type="term" value="P:carbohydrate metabolic process"/>
    <property type="evidence" value="ECO:0007669"/>
    <property type="project" value="InterPro"/>
</dbReference>
<dbReference type="Proteomes" id="UP000186136">
    <property type="component" value="Unassembled WGS sequence"/>
</dbReference>
<feature type="region of interest" description="Disordered" evidence="19">
    <location>
        <begin position="236"/>
        <end position="275"/>
    </location>
</feature>
<comment type="catalytic activity">
    <reaction evidence="17">
        <text>ergosterol + UDP-alpha-D-glucose = ergosteryl 3-beta-D-glucoside + UDP + H(+)</text>
        <dbReference type="Rhea" id="RHEA:61836"/>
        <dbReference type="ChEBI" id="CHEBI:15378"/>
        <dbReference type="ChEBI" id="CHEBI:16933"/>
        <dbReference type="ChEBI" id="CHEBI:52973"/>
        <dbReference type="ChEBI" id="CHEBI:58223"/>
        <dbReference type="ChEBI" id="CHEBI:58885"/>
    </reaction>
    <physiologicalReaction direction="left-to-right" evidence="17">
        <dbReference type="Rhea" id="RHEA:61837"/>
    </physiologicalReaction>
</comment>
<dbReference type="Pfam" id="PF00169">
    <property type="entry name" value="PH"/>
    <property type="match status" value="1"/>
</dbReference>
<keyword evidence="20" id="KW-0812">Transmembrane</keyword>
<feature type="domain" description="PH" evidence="21">
    <location>
        <begin position="677"/>
        <end position="778"/>
    </location>
</feature>
<dbReference type="CDD" id="cd13215">
    <property type="entry name" value="PH-GRAM1_AGT26"/>
    <property type="match status" value="1"/>
</dbReference>
<dbReference type="PANTHER" id="PTHR48050">
    <property type="entry name" value="STEROL 3-BETA-GLUCOSYLTRANSFERASE"/>
    <property type="match status" value="1"/>
</dbReference>
<keyword evidence="10" id="KW-0752">Steroid biosynthesis</keyword>
<keyword evidence="6" id="KW-0963">Cytoplasm</keyword>
<dbReference type="GO" id="GO:0016126">
    <property type="term" value="P:sterol biosynthetic process"/>
    <property type="evidence" value="ECO:0007669"/>
    <property type="project" value="UniProtKB-KW"/>
</dbReference>
<keyword evidence="15" id="KW-0753">Steroid metabolism</keyword>
<feature type="transmembrane region" description="Helical" evidence="20">
    <location>
        <begin position="208"/>
        <end position="230"/>
    </location>
</feature>
<keyword evidence="9" id="KW-0808">Transferase</keyword>
<keyword evidence="12" id="KW-0443">Lipid metabolism</keyword>
<evidence type="ECO:0000256" key="4">
    <source>
        <dbReference type="ARBA" id="ARBA00012650"/>
    </source>
</evidence>
<reference evidence="22 23" key="1">
    <citation type="submission" date="2016-08" db="EMBL/GenBank/DDBJ databases">
        <title>Whole genome shotgun sequence of Pichia membranifaciens KS47-1.</title>
        <authorList>
            <person name="Konishi M."/>
            <person name="Ishida M."/>
            <person name="Arakawa T."/>
            <person name="Kato Y."/>
            <person name="Horiuchi J."/>
        </authorList>
    </citation>
    <scope>NUCLEOTIDE SEQUENCE [LARGE SCALE GENOMIC DNA]</scope>
    <source>
        <strain evidence="22 23">KS47-1</strain>
    </source>
</reference>
<feature type="compositionally biased region" description="Low complexity" evidence="19">
    <location>
        <begin position="368"/>
        <end position="377"/>
    </location>
</feature>
<keyword evidence="8" id="KW-0328">Glycosyltransferase</keyword>
<dbReference type="InterPro" id="IPR001849">
    <property type="entry name" value="PH_domain"/>
</dbReference>
<keyword evidence="14" id="KW-1207">Sterol metabolism</keyword>
<comment type="caution">
    <text evidence="22">The sequence shown here is derived from an EMBL/GenBank/DDBJ whole genome shotgun (WGS) entry which is preliminary data.</text>
</comment>
<dbReference type="Gene3D" id="2.30.29.30">
    <property type="entry name" value="Pleckstrin-homology domain (PH domain)/Phosphotyrosine-binding domain (PTB)"/>
    <property type="match status" value="2"/>
</dbReference>
<name>A0A1Q2YE38_9ASCO</name>
<dbReference type="GO" id="GO:0016906">
    <property type="term" value="F:sterol 3-beta-glucosyltransferase activity"/>
    <property type="evidence" value="ECO:0007669"/>
    <property type="project" value="UniProtKB-EC"/>
</dbReference>
<feature type="compositionally biased region" description="Acidic residues" evidence="19">
    <location>
        <begin position="1654"/>
        <end position="1668"/>
    </location>
</feature>
<accession>A0A1Q2YE38</accession>
<evidence type="ECO:0000256" key="7">
    <source>
        <dbReference type="ARBA" id="ARBA00022516"/>
    </source>
</evidence>
<protein>
    <recommendedName>
        <fullName evidence="5">Sterol 3-beta-glucosyltransferase</fullName>
        <ecNumber evidence="4">2.4.1.173</ecNumber>
    </recommendedName>
    <alternativeName>
        <fullName evidence="16">Autophagy-related protein 26</fullName>
    </alternativeName>
</protein>
<feature type="compositionally biased region" description="Acidic residues" evidence="19">
    <location>
        <begin position="343"/>
        <end position="367"/>
    </location>
</feature>
<evidence type="ECO:0000256" key="13">
    <source>
        <dbReference type="ARBA" id="ARBA00023136"/>
    </source>
</evidence>
<evidence type="ECO:0000256" key="1">
    <source>
        <dbReference type="ARBA" id="ARBA00004170"/>
    </source>
</evidence>
<comment type="catalytic activity">
    <reaction evidence="18">
        <text>a sterol + UDP-alpha-D-glucose = a sterol 3-beta-D-glucoside + UDP + H(+)</text>
        <dbReference type="Rhea" id="RHEA:22724"/>
        <dbReference type="ChEBI" id="CHEBI:15378"/>
        <dbReference type="ChEBI" id="CHEBI:15889"/>
        <dbReference type="ChEBI" id="CHEBI:37424"/>
        <dbReference type="ChEBI" id="CHEBI:58223"/>
        <dbReference type="ChEBI" id="CHEBI:58885"/>
        <dbReference type="EC" id="2.4.1.173"/>
    </reaction>
    <physiologicalReaction direction="left-to-right" evidence="18">
        <dbReference type="Rhea" id="RHEA:22725"/>
    </physiologicalReaction>
</comment>
<evidence type="ECO:0000313" key="22">
    <source>
        <dbReference type="EMBL" id="GAV27768.1"/>
    </source>
</evidence>
<dbReference type="FunFam" id="3.40.50.2000:FF:000029">
    <property type="entry name" value="Sterol 3-beta-glucosyltransferase"/>
    <property type="match status" value="1"/>
</dbReference>
<dbReference type="InterPro" id="IPR050426">
    <property type="entry name" value="Glycosyltransferase_28"/>
</dbReference>
<comment type="similarity">
    <text evidence="3">Belongs to the glycosyltransferase 28 family.</text>
</comment>
<evidence type="ECO:0000256" key="14">
    <source>
        <dbReference type="ARBA" id="ARBA00023166"/>
    </source>
</evidence>
<sequence length="1676" mass="186592">MHAPYAASGDAAYEAHRSCQAWEISVIVDELKLAGHAVILVGDLNSRPGSLPYRILEIDAGLKDSWELLNGQTDLELVKSMDPWEQIIRAATTCDSILNTWRAHRRPDEACRLDYALIDSNLLEPVQAGVRFTEKIPSIGSYSDHFGYSATFRFKKRVNSDSEATATTVLATSRSASNEKLLQVYFDLKDIVSEYMETTLVWQRKWRMWHFVISFAVTLAFLPVITVVSYQGMDRDKKSRNTHSSVGISDNSTSSTEEENSQTGTTADIRKTSGSCEASECSTKSAVSGLDAQLSKNLNVLKAGPMLMVTPAQHLLSSALRLPKGAKRSLIDKNLARLRSHEETEDGGIDDEGDLVNDLDREQDDDSISIGSDINSDYEGQYENAAASRSGNSGDDDEDDKIGDLKGIQGKELSPENTRSRLSLRHRRTSSSASSRSLEARRQTLSPQRFINTISKHSLSPIKSGVAAIGSPIIHKKSSDKVEEPTVEGISRSFAGFLTAASMYAGFQDIEDEDREVESIRNKESTSIDSSTDGELGPPDDATHLEVLDNDDDSDAISGISTPTDTPSLYSGNTIAPAEDRHRVTFDGDGMNSKFEVSVAKNVTDNANPGDQPEVLENKAQAISRKLRETFEISQSEAFIGDYPCWLMGDVLLQGHLYITDNNILFFAFLPKRNKGGISKSGSLSVKSFHSLRMHRKWIILRENTFSVYSSPKDLYFPELVIDLRTALRAEIYGSSKNSNPLVPVWIRIVTEKRTHWFQADNHDVARSWVTILKKHIFASRNKGDQVAIKIPLQNVIDLELTSVVGVTKNLRIKVIENAESFAIDDYFVMFFSKGDAAVEDIKSAIDRAGVVISSSLIDDNDDLKNSDLVKSKIEIIKKSCSSVKLTNFKPKEKKGKLKGFRDSILSSDEDEGTEGDVEVDEQVGTAENDFEGSDAQKHEPMSSKAKSLIPSRLRGRSKSIHIVPDLDTKIGLKKVVDTTHLTNEPVPEKEPHRWTSSIVQGITSFTQSLIFSGPVMHFDENTSFVKEGEDPYFVKDEAKRNSCQKRFVNRFSLNESEKLIATYHLYLLKGLPTYGKLYIGSHEICFRSTIPGTSTVMILPMADIENVNKESGFRFGYFGLVIVIRGHEELFFEFSTHDARDDCEVQILKNLDSYKKLSSDSSATENETEPNLASSAGSLNSARLKMFESKLTDAVGLNVPIIVEEHPLKHTEFKASKPYRFTLLTIGSRGDVQPYIALGKALLKEGHKVKIVTHAEFKGWVESYGIGFDVIAGDPSELMSLMVSHPSINYSFIREAKAKFRDWIDDLLNTSWTACQDCDVLIESPSSIAGIHIAEKLQIPYFRAFTMPWTRTRAYPNAFMVPDQKLGGAYNYMTHVAFENGYWRGTCYQVNKWRVQTLGLPKTSLGAMHQNSVPFLYNMSPVVFPPSVDFPEWVKVTGYWFLDESASYVPPKELTDFIKRARDDDKKLVYIGFGSIVVDNPKELTQAVVDAVLESDVRCILNKGWSDRLGSKNKNEVEIDLPEEVFNSGNVPHDWLFTQIDAAVHHGGSGSTGASLRFGLPTIIKPFFGDQKFYANRVEDLGCGVALKSLESKHMAKALKEVTTNKRIIEKAKVVGEKIRSEHGVQNAINAIYVLMDYATKLSISKHKQDLADDEQEGYDDSNEGNDIDGSWLLV</sequence>
<evidence type="ECO:0000256" key="17">
    <source>
        <dbReference type="ARBA" id="ARBA00047886"/>
    </source>
</evidence>
<feature type="region of interest" description="Disordered" evidence="19">
    <location>
        <begin position="901"/>
        <end position="921"/>
    </location>
</feature>
<dbReference type="Pfam" id="PF06722">
    <property type="entry name" value="EryCIII-like_C"/>
    <property type="match status" value="1"/>
</dbReference>